<evidence type="ECO:0000256" key="1">
    <source>
        <dbReference type="SAM" id="SignalP"/>
    </source>
</evidence>
<keyword evidence="1" id="KW-0732">Signal</keyword>
<accession>A0ABY0MJU7</accession>
<organism evidence="2 3">
    <name type="scientific">Myxococcus virescens</name>
    <dbReference type="NCBI Taxonomy" id="83456"/>
    <lineage>
        <taxon>Bacteria</taxon>
        <taxon>Pseudomonadati</taxon>
        <taxon>Myxococcota</taxon>
        <taxon>Myxococcia</taxon>
        <taxon>Myxococcales</taxon>
        <taxon>Cystobacterineae</taxon>
        <taxon>Myxococcaceae</taxon>
        <taxon>Myxococcus</taxon>
    </lineage>
</organism>
<comment type="caution">
    <text evidence="2">The sequence shown here is derived from an EMBL/GenBank/DDBJ whole genome shotgun (WGS) entry which is preliminary data.</text>
</comment>
<evidence type="ECO:0008006" key="4">
    <source>
        <dbReference type="Google" id="ProtNLM"/>
    </source>
</evidence>
<reference evidence="2 3" key="1">
    <citation type="submission" date="2016-10" db="EMBL/GenBank/DDBJ databases">
        <authorList>
            <person name="Varghese N."/>
            <person name="Submissions S."/>
        </authorList>
    </citation>
    <scope>NUCLEOTIDE SEQUENCE [LARGE SCALE GENOMIC DNA]</scope>
    <source>
        <strain evidence="2 3">DSM 2260</strain>
    </source>
</reference>
<dbReference type="EMBL" id="FNAJ01000002">
    <property type="protein sequence ID" value="SDD68973.1"/>
    <property type="molecule type" value="Genomic_DNA"/>
</dbReference>
<dbReference type="PROSITE" id="PS51257">
    <property type="entry name" value="PROKAR_LIPOPROTEIN"/>
    <property type="match status" value="1"/>
</dbReference>
<dbReference type="RefSeq" id="WP_244171514.1">
    <property type="nucleotide sequence ID" value="NZ_BJVY01000023.1"/>
</dbReference>
<name>A0ABY0MJU7_9BACT</name>
<gene>
    <name evidence="2" type="ORF">SAMN04488504_102284</name>
</gene>
<feature type="chain" id="PRO_5045934888" description="Lipoprotein" evidence="1">
    <location>
        <begin position="22"/>
        <end position="195"/>
    </location>
</feature>
<keyword evidence="3" id="KW-1185">Reference proteome</keyword>
<feature type="signal peptide" evidence="1">
    <location>
        <begin position="1"/>
        <end position="21"/>
    </location>
</feature>
<protein>
    <recommendedName>
        <fullName evidence="4">Lipoprotein</fullName>
    </recommendedName>
</protein>
<evidence type="ECO:0000313" key="2">
    <source>
        <dbReference type="EMBL" id="SDD68973.1"/>
    </source>
</evidence>
<dbReference type="Proteomes" id="UP000198717">
    <property type="component" value="Unassembled WGS sequence"/>
</dbReference>
<proteinExistence type="predicted"/>
<evidence type="ECO:0000313" key="3">
    <source>
        <dbReference type="Proteomes" id="UP000198717"/>
    </source>
</evidence>
<sequence>MMMRALLLPCVLLLSACSAEIAIQTEPFDQVVPVTSLLEPVYAEVALDLPEESVNTQDLDIIVNEVAATLVVVNPSPTLTVRTSARLSLTGSATPDNPRLYTDFNRPAYYDRAAEILAERTFQPDSRTPVRIDSPALKEAIGRRRVWVIVSNTVVRSGLTLPQLPAQIRLEDIVFQALLTKPFPGLGGALEAGGL</sequence>